<dbReference type="InterPro" id="IPR037802">
    <property type="entry name" value="SGF29"/>
</dbReference>
<name>A0A9D4UR82_ADICA</name>
<dbReference type="GO" id="GO:0000124">
    <property type="term" value="C:SAGA complex"/>
    <property type="evidence" value="ECO:0007669"/>
    <property type="project" value="InterPro"/>
</dbReference>
<dbReference type="EMBL" id="JABFUD020000012">
    <property type="protein sequence ID" value="KAI5072440.1"/>
    <property type="molecule type" value="Genomic_DNA"/>
</dbReference>
<comment type="subcellular location">
    <subcellularLocation>
        <location evidence="1">Nucleus</location>
    </subcellularLocation>
</comment>
<organism evidence="8 9">
    <name type="scientific">Adiantum capillus-veneris</name>
    <name type="common">Maidenhair fern</name>
    <dbReference type="NCBI Taxonomy" id="13818"/>
    <lineage>
        <taxon>Eukaryota</taxon>
        <taxon>Viridiplantae</taxon>
        <taxon>Streptophyta</taxon>
        <taxon>Embryophyta</taxon>
        <taxon>Tracheophyta</taxon>
        <taxon>Polypodiopsida</taxon>
        <taxon>Polypodiidae</taxon>
        <taxon>Polypodiales</taxon>
        <taxon>Pteridineae</taxon>
        <taxon>Pteridaceae</taxon>
        <taxon>Vittarioideae</taxon>
        <taxon>Adiantum</taxon>
    </lineage>
</organism>
<evidence type="ECO:0000256" key="4">
    <source>
        <dbReference type="ARBA" id="ARBA00023242"/>
    </source>
</evidence>
<feature type="domain" description="SGF29 C-terminal" evidence="7">
    <location>
        <begin position="126"/>
        <end position="272"/>
    </location>
</feature>
<evidence type="ECO:0000313" key="8">
    <source>
        <dbReference type="EMBL" id="KAI5072440.1"/>
    </source>
</evidence>
<dbReference type="PANTHER" id="PTHR21539">
    <property type="entry name" value="SAGA-ASSOCIATED FACTOR 29"/>
    <property type="match status" value="1"/>
</dbReference>
<dbReference type="InterPro" id="IPR010750">
    <property type="entry name" value="SGF29_tudor-like_dom"/>
</dbReference>
<dbReference type="InterPro" id="IPR047288">
    <property type="entry name" value="Tudor_SGF29_rpt1"/>
</dbReference>
<feature type="coiled-coil region" evidence="5">
    <location>
        <begin position="4"/>
        <end position="31"/>
    </location>
</feature>
<keyword evidence="3" id="KW-0804">Transcription</keyword>
<proteinExistence type="predicted"/>
<dbReference type="CDD" id="cd20393">
    <property type="entry name" value="Tudor_SGF29_rpt1"/>
    <property type="match status" value="1"/>
</dbReference>
<dbReference type="InterPro" id="IPR047287">
    <property type="entry name" value="Tudor_SGF29_rpt2"/>
</dbReference>
<dbReference type="Gene3D" id="2.30.30.140">
    <property type="match status" value="2"/>
</dbReference>
<comment type="caution">
    <text evidence="8">The sequence shown here is derived from an EMBL/GenBank/DDBJ whole genome shotgun (WGS) entry which is preliminary data.</text>
</comment>
<keyword evidence="4" id="KW-0539">Nucleus</keyword>
<dbReference type="CDD" id="cd20394">
    <property type="entry name" value="Tudor_SGF29_rpt2"/>
    <property type="match status" value="1"/>
</dbReference>
<gene>
    <name evidence="8" type="ORF">GOP47_0012546</name>
</gene>
<dbReference type="FunFam" id="2.30.30.140:FF:000061">
    <property type="entry name" value="SAGA-associated factor 29 isoform X6"/>
    <property type="match status" value="1"/>
</dbReference>
<dbReference type="OrthoDB" id="10265994at2759"/>
<evidence type="ECO:0000256" key="3">
    <source>
        <dbReference type="ARBA" id="ARBA00023163"/>
    </source>
</evidence>
<evidence type="ECO:0000256" key="6">
    <source>
        <dbReference type="SAM" id="MobiDB-lite"/>
    </source>
</evidence>
<evidence type="ECO:0000313" key="9">
    <source>
        <dbReference type="Proteomes" id="UP000886520"/>
    </source>
</evidence>
<sequence length="272" mass="30819">MASYETAHENLRELERLRRSQEAVINKINKIHSRLSRTSAEVAERYGDTLWMKLRHLYSEAKQFADDEDRVSQALIAQIETFMVPGQTTTHRKKSDGAEQKRRRVKADADPSRLSSPSVSLRCSTDHGVVLVGDQVAAKISPDNAEKDEWIVVKVTRFDRELNRLEVIDEDPGDDEDSVQRKYKLPSACIIPLPKPSDPSSALDFAAGSQVLAVYPGTTALYKATVAAHRKRKTDENYVLEFDDDEEEGMDGLPQRNVPFYQVVQLPENHRQ</sequence>
<reference evidence="8" key="1">
    <citation type="submission" date="2021-01" db="EMBL/GenBank/DDBJ databases">
        <title>Adiantum capillus-veneris genome.</title>
        <authorList>
            <person name="Fang Y."/>
            <person name="Liao Q."/>
        </authorList>
    </citation>
    <scope>NUCLEOTIDE SEQUENCE</scope>
    <source>
        <strain evidence="8">H3</strain>
        <tissue evidence="8">Leaf</tissue>
    </source>
</reference>
<feature type="compositionally biased region" description="Basic and acidic residues" evidence="6">
    <location>
        <begin position="95"/>
        <end position="111"/>
    </location>
</feature>
<dbReference type="AlphaFoldDB" id="A0A9D4UR82"/>
<dbReference type="PROSITE" id="PS51518">
    <property type="entry name" value="SGF29_C"/>
    <property type="match status" value="1"/>
</dbReference>
<evidence type="ECO:0000259" key="7">
    <source>
        <dbReference type="PROSITE" id="PS51518"/>
    </source>
</evidence>
<dbReference type="PANTHER" id="PTHR21539:SF0">
    <property type="entry name" value="SAGA-ASSOCIATED FACTOR 29"/>
    <property type="match status" value="1"/>
</dbReference>
<accession>A0A9D4UR82</accession>
<evidence type="ECO:0000256" key="2">
    <source>
        <dbReference type="ARBA" id="ARBA00023015"/>
    </source>
</evidence>
<evidence type="ECO:0000256" key="1">
    <source>
        <dbReference type="ARBA" id="ARBA00004123"/>
    </source>
</evidence>
<dbReference type="GO" id="GO:0005634">
    <property type="term" value="C:nucleus"/>
    <property type="evidence" value="ECO:0007669"/>
    <property type="project" value="UniProtKB-SubCell"/>
</dbReference>
<dbReference type="Pfam" id="PF07039">
    <property type="entry name" value="SGF29_Tudor"/>
    <property type="match status" value="1"/>
</dbReference>
<dbReference type="Proteomes" id="UP000886520">
    <property type="component" value="Chromosome 12"/>
</dbReference>
<keyword evidence="9" id="KW-1185">Reference proteome</keyword>
<evidence type="ECO:0000256" key="5">
    <source>
        <dbReference type="SAM" id="Coils"/>
    </source>
</evidence>
<keyword evidence="5" id="KW-0175">Coiled coil</keyword>
<protein>
    <recommendedName>
        <fullName evidence="7">SGF29 C-terminal domain-containing protein</fullName>
    </recommendedName>
</protein>
<feature type="region of interest" description="Disordered" evidence="6">
    <location>
        <begin position="86"/>
        <end position="118"/>
    </location>
</feature>
<keyword evidence="2" id="KW-0805">Transcription regulation</keyword>